<keyword evidence="4" id="KW-1185">Reference proteome</keyword>
<keyword evidence="2" id="KW-0812">Transmembrane</keyword>
<keyword evidence="2" id="KW-0472">Membrane</keyword>
<dbReference type="InterPro" id="IPR011989">
    <property type="entry name" value="ARM-like"/>
</dbReference>
<name>A0ABQ8XZQ7_9EUKA</name>
<feature type="compositionally biased region" description="Low complexity" evidence="1">
    <location>
        <begin position="851"/>
        <end position="870"/>
    </location>
</feature>
<dbReference type="EMBL" id="JAOAOG010000242">
    <property type="protein sequence ID" value="KAJ6236924.1"/>
    <property type="molecule type" value="Genomic_DNA"/>
</dbReference>
<feature type="compositionally biased region" description="Low complexity" evidence="1">
    <location>
        <begin position="766"/>
        <end position="776"/>
    </location>
</feature>
<feature type="compositionally biased region" description="Acidic residues" evidence="1">
    <location>
        <begin position="777"/>
        <end position="787"/>
    </location>
</feature>
<feature type="compositionally biased region" description="Low complexity" evidence="1">
    <location>
        <begin position="818"/>
        <end position="831"/>
    </location>
</feature>
<sequence length="1267" mass="145637">MDSCKKNYKCFLESDRLKLIGIAGVGIGIGYAYLKQAKSIKLRSDEPKFLKTLQEGDEEQTTETLQQILERINKSKDQKEDPFKENFKAQSFGLLIKSFTSENKKISSSSSLILSKFLNSVVYCNKLETLEVIEILISKIKELAPLIKEESNQEYLNNYLKLFFKIVKIGQKKSVLRIVQNEGVPVLGALLKKKEINDECRILILKNLTWCCEFYETIPLTLEKQEILMEIKPLLDSSNEKIVEYSTSLINDYSKNSELCQRLENLGLVKSLVQLIFSSNNDQILCNASLSLTKLMVDRQISDLVCIQYEIVPQILVKLLRSKDKNLNYCGCQFLEIAAKASVSNKVLIRECGAFPILLSILNKKGISQKLLERAIAAIKELIVQSTRTNNVKYLRELNILPVIISIFKDCTNQKMKLNLVIIIGNFSCSTHESRIELMKTGVLSEFSDLLLNSKDIILTRNLVTTFANLLISLEVQKELYKIGGIATMLRSLESTDNSTQYGALIGLKNLFIYMNHDQEFQNPKRTKKIRKKQKQKMFVLPQGITVIEGKFNPLVHAVTQGFHILPPPSNSLIIDRAVSWLQEVVQNSKLTTQTVFSAHCLYLLNALNVVLPCEKNQIRICTTKEEQSENNLNEFIKALKRHNCPHSKGFPKEKYLEGDGEAIKQVANCILWLQKNFENNGIIRESSQTLRTFSILNISKDSHLKNDRINPFLLDSNKLNTQEIQAIQEDEIFVNIFYLEGEKREEILKQRRFELGQELSDDQSETTSDFSFFGSDESDESDESELNWEQVDMSAIKKNTNNINNILTKLDEISISSISPPISNKSNSESRSQDECEDEGEKNKSKVSDQLTNETSSSESELETLLQTNEKTKTKTKINNAKTKNRNKNEKFNEQYLNPNYFENVPHLNTLSDYLVTDLSIIYNKKKKEQKKTKNLIPSDESIYLVFFILNTLDKWKTNNREISINSQNGEIGEFYDELTQECVSDTKNIGKLGEMIFPCQLCQYKNEIKNNAKVEIEINKKIIKICDPDHSTQYFKADLTTLLDISINIIEDNYFIAFNLALKEQMERPFDCILRFSQENELATCLSTILYFIKNKSQKNVIGYNPLTEEEVKDFSSRVFPILRIPNKKFLKLMSSMERVDMSSNPKDILKQYYENNGVNFLITIVTNNTFPLAPGYIQIRKKKISVYKEKNLFRTIPFSGRPVIYKSEKNSGLFRIQWEKNRACRASTDTSVTFLCKRSSERSLISRSISFFASNWRNNNEKKK</sequence>
<gene>
    <name evidence="3" type="ORF">M0813_27669</name>
</gene>
<feature type="region of interest" description="Disordered" evidence="1">
    <location>
        <begin position="759"/>
        <end position="788"/>
    </location>
</feature>
<organism evidence="3 4">
    <name type="scientific">Anaeramoeba flamelloides</name>
    <dbReference type="NCBI Taxonomy" id="1746091"/>
    <lineage>
        <taxon>Eukaryota</taxon>
        <taxon>Metamonada</taxon>
        <taxon>Anaeramoebidae</taxon>
        <taxon>Anaeramoeba</taxon>
    </lineage>
</organism>
<dbReference type="Proteomes" id="UP001150062">
    <property type="component" value="Unassembled WGS sequence"/>
</dbReference>
<dbReference type="SUPFAM" id="SSF48371">
    <property type="entry name" value="ARM repeat"/>
    <property type="match status" value="1"/>
</dbReference>
<feature type="region of interest" description="Disordered" evidence="1">
    <location>
        <begin position="818"/>
        <end position="890"/>
    </location>
</feature>
<dbReference type="InterPro" id="IPR016024">
    <property type="entry name" value="ARM-type_fold"/>
</dbReference>
<dbReference type="InterPro" id="IPR000225">
    <property type="entry name" value="Armadillo"/>
</dbReference>
<dbReference type="Gene3D" id="1.25.10.10">
    <property type="entry name" value="Leucine-rich Repeat Variant"/>
    <property type="match status" value="1"/>
</dbReference>
<keyword evidence="2" id="KW-1133">Transmembrane helix</keyword>
<evidence type="ECO:0000313" key="3">
    <source>
        <dbReference type="EMBL" id="KAJ6236924.1"/>
    </source>
</evidence>
<protein>
    <submittedName>
        <fullName evidence="3">Armadillo repeat-containing protein 4 armc4</fullName>
    </submittedName>
</protein>
<reference evidence="3" key="1">
    <citation type="submission" date="2022-08" db="EMBL/GenBank/DDBJ databases">
        <title>Novel sulfate-reducing endosymbionts in the free-living metamonad Anaeramoeba.</title>
        <authorList>
            <person name="Jerlstrom-Hultqvist J."/>
            <person name="Cepicka I."/>
            <person name="Gallot-Lavallee L."/>
            <person name="Salas-Leiva D."/>
            <person name="Curtis B.A."/>
            <person name="Zahonova K."/>
            <person name="Pipaliya S."/>
            <person name="Dacks J."/>
            <person name="Roger A.J."/>
        </authorList>
    </citation>
    <scope>NUCLEOTIDE SEQUENCE</scope>
    <source>
        <strain evidence="3">Schooner1</strain>
    </source>
</reference>
<evidence type="ECO:0000256" key="2">
    <source>
        <dbReference type="SAM" id="Phobius"/>
    </source>
</evidence>
<accession>A0ABQ8XZQ7</accession>
<evidence type="ECO:0000256" key="1">
    <source>
        <dbReference type="SAM" id="MobiDB-lite"/>
    </source>
</evidence>
<dbReference type="SMART" id="SM00185">
    <property type="entry name" value="ARM"/>
    <property type="match status" value="4"/>
</dbReference>
<comment type="caution">
    <text evidence="3">The sequence shown here is derived from an EMBL/GenBank/DDBJ whole genome shotgun (WGS) entry which is preliminary data.</text>
</comment>
<evidence type="ECO:0000313" key="4">
    <source>
        <dbReference type="Proteomes" id="UP001150062"/>
    </source>
</evidence>
<feature type="transmembrane region" description="Helical" evidence="2">
    <location>
        <begin position="16"/>
        <end position="34"/>
    </location>
</feature>
<proteinExistence type="predicted"/>